<dbReference type="GO" id="GO:0005509">
    <property type="term" value="F:calcium ion binding"/>
    <property type="evidence" value="ECO:0007669"/>
    <property type="project" value="InterPro"/>
</dbReference>
<dbReference type="InterPro" id="IPR000742">
    <property type="entry name" value="EGF"/>
</dbReference>
<dbReference type="Gene3D" id="2.10.25.10">
    <property type="entry name" value="Laminin"/>
    <property type="match status" value="1"/>
</dbReference>
<feature type="chain" id="PRO_5016613492" evidence="6">
    <location>
        <begin position="31"/>
        <end position="367"/>
    </location>
</feature>
<organism evidence="8 9">
    <name type="scientific">Mucuna pruriens</name>
    <name type="common">Velvet bean</name>
    <name type="synonym">Dolichos pruriens</name>
    <dbReference type="NCBI Taxonomy" id="157652"/>
    <lineage>
        <taxon>Eukaryota</taxon>
        <taxon>Viridiplantae</taxon>
        <taxon>Streptophyta</taxon>
        <taxon>Embryophyta</taxon>
        <taxon>Tracheophyta</taxon>
        <taxon>Spermatophyta</taxon>
        <taxon>Magnoliopsida</taxon>
        <taxon>eudicotyledons</taxon>
        <taxon>Gunneridae</taxon>
        <taxon>Pentapetalae</taxon>
        <taxon>rosids</taxon>
        <taxon>fabids</taxon>
        <taxon>Fabales</taxon>
        <taxon>Fabaceae</taxon>
        <taxon>Papilionoideae</taxon>
        <taxon>50 kb inversion clade</taxon>
        <taxon>NPAAA clade</taxon>
        <taxon>indigoferoid/millettioid clade</taxon>
        <taxon>Phaseoleae</taxon>
        <taxon>Mucuna</taxon>
    </lineage>
</organism>
<keyword evidence="2 5" id="KW-0245">EGF-like domain</keyword>
<dbReference type="Pfam" id="PF07645">
    <property type="entry name" value="EGF_CA"/>
    <property type="match status" value="1"/>
</dbReference>
<proteinExistence type="predicted"/>
<reference evidence="8" key="1">
    <citation type="submission" date="2018-05" db="EMBL/GenBank/DDBJ databases">
        <title>Draft genome of Mucuna pruriens seed.</title>
        <authorList>
            <person name="Nnadi N.E."/>
            <person name="Vos R."/>
            <person name="Hasami M.H."/>
            <person name="Devisetty U.K."/>
            <person name="Aguiy J.C."/>
        </authorList>
    </citation>
    <scope>NUCLEOTIDE SEQUENCE [LARGE SCALE GENOMIC DNA]</scope>
    <source>
        <strain evidence="8">JCA_2017</strain>
    </source>
</reference>
<evidence type="ECO:0000256" key="2">
    <source>
        <dbReference type="ARBA" id="ARBA00022536"/>
    </source>
</evidence>
<feature type="domain" description="EGF-like" evidence="7">
    <location>
        <begin position="302"/>
        <end position="341"/>
    </location>
</feature>
<dbReference type="Pfam" id="PF13947">
    <property type="entry name" value="GUB_WAK_bind"/>
    <property type="match status" value="1"/>
</dbReference>
<dbReference type="GO" id="GO:0016301">
    <property type="term" value="F:kinase activity"/>
    <property type="evidence" value="ECO:0007669"/>
    <property type="project" value="UniProtKB-KW"/>
</dbReference>
<dbReference type="OrthoDB" id="4062651at2759"/>
<comment type="caution">
    <text evidence="8">The sequence shown here is derived from an EMBL/GenBank/DDBJ whole genome shotgun (WGS) entry which is preliminary data.</text>
</comment>
<evidence type="ECO:0000256" key="3">
    <source>
        <dbReference type="ARBA" id="ARBA00022729"/>
    </source>
</evidence>
<evidence type="ECO:0000313" key="8">
    <source>
        <dbReference type="EMBL" id="RDX66370.1"/>
    </source>
</evidence>
<evidence type="ECO:0000256" key="5">
    <source>
        <dbReference type="PROSITE-ProRule" id="PRU00076"/>
    </source>
</evidence>
<dbReference type="EMBL" id="QJKJ01013469">
    <property type="protein sequence ID" value="RDX66370.1"/>
    <property type="molecule type" value="Genomic_DNA"/>
</dbReference>
<evidence type="ECO:0000259" key="7">
    <source>
        <dbReference type="PROSITE" id="PS50026"/>
    </source>
</evidence>
<accession>A0A371EJZ1</accession>
<feature type="signal peptide" evidence="6">
    <location>
        <begin position="1"/>
        <end position="30"/>
    </location>
</feature>
<sequence length="367" mass="39947">MGVHSKKLLQAQMLQLLVLLVALLIAATTTLPLSKPGCPGMCGHVEIPFPFGTNKTCSLNTSFLITCNHTFSPPIPFLANSSSSSRPVPVLDISLDGKLQISLPVATYCLNKRTLVTRSQEFSLAPFHLSSKQNKLIVLGADAAGLVYNNDEYSDILYSTVACVSLSTEPTPIETCSGTFCCETPIQQRLSNFLYISFVNIFNENDTNKLQSYPCRYTFLVKDGVYNFNISDLLNFNSTSTFPVVVDWALGNTCQDAKKNASSYMCKSNYSEYHCAEGGHGYYCKCSIGFQGNPYLPGGCQDINECEGSNDCLKGTSTCTNSPPGSYSCLCPKGYEGDGKNNGTGCSPKFRNNRIIIIALSEYIIVC</sequence>
<comment type="caution">
    <text evidence="5">Lacks conserved residue(s) required for the propagation of feature annotation.</text>
</comment>
<dbReference type="InterPro" id="IPR001881">
    <property type="entry name" value="EGF-like_Ca-bd_dom"/>
</dbReference>
<keyword evidence="4 5" id="KW-1015">Disulfide bond</keyword>
<evidence type="ECO:0000313" key="9">
    <source>
        <dbReference type="Proteomes" id="UP000257109"/>
    </source>
</evidence>
<feature type="disulfide bond" evidence="5">
    <location>
        <begin position="312"/>
        <end position="329"/>
    </location>
</feature>
<keyword evidence="8" id="KW-0418">Kinase</keyword>
<dbReference type="AlphaFoldDB" id="A0A371EJZ1"/>
<keyword evidence="9" id="KW-1185">Reference proteome</keyword>
<dbReference type="SUPFAM" id="SSF57196">
    <property type="entry name" value="EGF/Laminin"/>
    <property type="match status" value="1"/>
</dbReference>
<dbReference type="Proteomes" id="UP000257109">
    <property type="component" value="Unassembled WGS sequence"/>
</dbReference>
<dbReference type="GO" id="GO:0030247">
    <property type="term" value="F:polysaccharide binding"/>
    <property type="evidence" value="ECO:0007669"/>
    <property type="project" value="InterPro"/>
</dbReference>
<evidence type="ECO:0000256" key="6">
    <source>
        <dbReference type="SAM" id="SignalP"/>
    </source>
</evidence>
<name>A0A371EJZ1_MUCPR</name>
<dbReference type="InterPro" id="IPR025287">
    <property type="entry name" value="WAK_GUB"/>
</dbReference>
<keyword evidence="8" id="KW-0808">Transferase</keyword>
<dbReference type="PANTHER" id="PTHR33491">
    <property type="entry name" value="OSJNBA0016N04.9 PROTEIN"/>
    <property type="match status" value="1"/>
</dbReference>
<evidence type="ECO:0000256" key="4">
    <source>
        <dbReference type="ARBA" id="ARBA00023157"/>
    </source>
</evidence>
<gene>
    <name evidence="8" type="primary">WAK2</name>
    <name evidence="8" type="ORF">CR513_54864</name>
</gene>
<keyword evidence="8" id="KW-0675">Receptor</keyword>
<feature type="non-terminal residue" evidence="8">
    <location>
        <position position="1"/>
    </location>
</feature>
<comment type="subcellular location">
    <subcellularLocation>
        <location evidence="1">Membrane</location>
        <topology evidence="1">Single-pass membrane protein</topology>
    </subcellularLocation>
</comment>
<protein>
    <submittedName>
        <fullName evidence="8">Wall-associated receptor kinase 2</fullName>
    </submittedName>
</protein>
<dbReference type="PROSITE" id="PS50026">
    <property type="entry name" value="EGF_3"/>
    <property type="match status" value="1"/>
</dbReference>
<dbReference type="CDD" id="cd00054">
    <property type="entry name" value="EGF_CA"/>
    <property type="match status" value="1"/>
</dbReference>
<dbReference type="GO" id="GO:0016020">
    <property type="term" value="C:membrane"/>
    <property type="evidence" value="ECO:0007669"/>
    <property type="project" value="UniProtKB-SubCell"/>
</dbReference>
<dbReference type="SMART" id="SM00181">
    <property type="entry name" value="EGF"/>
    <property type="match status" value="2"/>
</dbReference>
<dbReference type="SMART" id="SM00179">
    <property type="entry name" value="EGF_CA"/>
    <property type="match status" value="1"/>
</dbReference>
<evidence type="ECO:0000256" key="1">
    <source>
        <dbReference type="ARBA" id="ARBA00004167"/>
    </source>
</evidence>
<dbReference type="InterPro" id="IPR049883">
    <property type="entry name" value="NOTCH1_EGF-like"/>
</dbReference>
<keyword evidence="3 6" id="KW-0732">Signal</keyword>